<keyword evidence="2" id="KW-1133">Transmembrane helix</keyword>
<dbReference type="GO" id="GO:0006906">
    <property type="term" value="P:vesicle fusion"/>
    <property type="evidence" value="ECO:0000318"/>
    <property type="project" value="GO_Central"/>
</dbReference>
<dbReference type="PANTHER" id="PTHR45701">
    <property type="entry name" value="SYNAPTOBREVIN FAMILY MEMBER"/>
    <property type="match status" value="1"/>
</dbReference>
<keyword evidence="1" id="KW-0175">Coiled coil</keyword>
<dbReference type="STRING" id="7070.D7GXJ6"/>
<dbReference type="EMBL" id="KQ973247">
    <property type="protein sequence ID" value="EFA13396.1"/>
    <property type="molecule type" value="Genomic_DNA"/>
</dbReference>
<reference evidence="4 5" key="2">
    <citation type="journal article" date="2010" name="Nucleic Acids Res.">
        <title>BeetleBase in 2010: revisions to provide comprehensive genomic information for Tribolium castaneum.</title>
        <authorList>
            <person name="Kim H.S."/>
            <person name="Murphy T."/>
            <person name="Xia J."/>
            <person name="Caragea D."/>
            <person name="Park Y."/>
            <person name="Beeman R.W."/>
            <person name="Lorenzen M.D."/>
            <person name="Butcher S."/>
            <person name="Manak J.R."/>
            <person name="Brown S.J."/>
        </authorList>
    </citation>
    <scope>NUCLEOTIDE SEQUENCE [LARGE SCALE GENOMIC DNA]</scope>
    <source>
        <strain evidence="4 5">Georgia GA2</strain>
    </source>
</reference>
<evidence type="ECO:0000256" key="2">
    <source>
        <dbReference type="SAM" id="Phobius"/>
    </source>
</evidence>
<dbReference type="PRINTS" id="PR00219">
    <property type="entry name" value="SYNAPTOBREVN"/>
</dbReference>
<evidence type="ECO:0000259" key="3">
    <source>
        <dbReference type="PROSITE" id="PS50892"/>
    </source>
</evidence>
<dbReference type="InterPro" id="IPR016444">
    <property type="entry name" value="Synaptobrevin/VAMP"/>
</dbReference>
<keyword evidence="5" id="KW-1185">Reference proteome</keyword>
<evidence type="ECO:0000313" key="4">
    <source>
        <dbReference type="EMBL" id="EFA13396.1"/>
    </source>
</evidence>
<dbReference type="CDD" id="cd15870">
    <property type="entry name" value="R-SNARE_VAMP2"/>
    <property type="match status" value="1"/>
</dbReference>
<dbReference type="AlphaFoldDB" id="D7GXJ6"/>
<dbReference type="OMA" id="FAVHIHF"/>
<dbReference type="Pfam" id="PF00957">
    <property type="entry name" value="Synaptobrevin"/>
    <property type="match status" value="1"/>
</dbReference>
<keyword evidence="2" id="KW-0812">Transmembrane</keyword>
<sequence length="124" mass="14077">MERPPQESTPEKLKETQAQVDEVVNIMRVNLEKVMEREDNLKRMNTIAEDLIAGSQQFEQQAGKLKKKYWWKNIKMLIILIIVSLVVLTIIIVSVTVSIGRSGSKEEGATNETRALKDGLLINN</sequence>
<gene>
    <name evidence="4" type="primary">AUGUSTUS-3.0.2_15967</name>
    <name evidence="4" type="ORF">TcasGA2_TC015967</name>
</gene>
<dbReference type="Gene3D" id="1.20.5.110">
    <property type="match status" value="1"/>
</dbReference>
<dbReference type="eggNOG" id="KOG0860">
    <property type="taxonomic scope" value="Eukaryota"/>
</dbReference>
<dbReference type="SUPFAM" id="SSF58038">
    <property type="entry name" value="SNARE fusion complex"/>
    <property type="match status" value="1"/>
</dbReference>
<protein>
    <submittedName>
        <fullName evidence="4">Synaptobrevin-like Protein</fullName>
    </submittedName>
</protein>
<dbReference type="InterPro" id="IPR042855">
    <property type="entry name" value="V_SNARE_CC"/>
</dbReference>
<dbReference type="GO" id="GO:0031201">
    <property type="term" value="C:SNARE complex"/>
    <property type="evidence" value="ECO:0000318"/>
    <property type="project" value="GO_Central"/>
</dbReference>
<dbReference type="HOGENOM" id="CLU_064620_4_1_1"/>
<dbReference type="GO" id="GO:0019905">
    <property type="term" value="F:syntaxin binding"/>
    <property type="evidence" value="ECO:0000318"/>
    <property type="project" value="GO_Central"/>
</dbReference>
<name>D7GXJ6_TRICA</name>
<evidence type="ECO:0000256" key="1">
    <source>
        <dbReference type="PROSITE-ProRule" id="PRU00290"/>
    </source>
</evidence>
<reference evidence="4 5" key="1">
    <citation type="journal article" date="2008" name="Nature">
        <title>The genome of the model beetle and pest Tribolium castaneum.</title>
        <authorList>
            <consortium name="Tribolium Genome Sequencing Consortium"/>
            <person name="Richards S."/>
            <person name="Gibbs R.A."/>
            <person name="Weinstock G.M."/>
            <person name="Brown S.J."/>
            <person name="Denell R."/>
            <person name="Beeman R.W."/>
            <person name="Gibbs R."/>
            <person name="Beeman R.W."/>
            <person name="Brown S.J."/>
            <person name="Bucher G."/>
            <person name="Friedrich M."/>
            <person name="Grimmelikhuijzen C.J."/>
            <person name="Klingler M."/>
            <person name="Lorenzen M."/>
            <person name="Richards S."/>
            <person name="Roth S."/>
            <person name="Schroder R."/>
            <person name="Tautz D."/>
            <person name="Zdobnov E.M."/>
            <person name="Muzny D."/>
            <person name="Gibbs R.A."/>
            <person name="Weinstock G.M."/>
            <person name="Attaway T."/>
            <person name="Bell S."/>
            <person name="Buhay C.J."/>
            <person name="Chandrabose M.N."/>
            <person name="Chavez D."/>
            <person name="Clerk-Blankenburg K.P."/>
            <person name="Cree A."/>
            <person name="Dao M."/>
            <person name="Davis C."/>
            <person name="Chacko J."/>
            <person name="Dinh H."/>
            <person name="Dugan-Rocha S."/>
            <person name="Fowler G."/>
            <person name="Garner T.T."/>
            <person name="Garnes J."/>
            <person name="Gnirke A."/>
            <person name="Hawes A."/>
            <person name="Hernandez J."/>
            <person name="Hines S."/>
            <person name="Holder M."/>
            <person name="Hume J."/>
            <person name="Jhangiani S.N."/>
            <person name="Joshi V."/>
            <person name="Khan Z.M."/>
            <person name="Jackson L."/>
            <person name="Kovar C."/>
            <person name="Kowis A."/>
            <person name="Lee S."/>
            <person name="Lewis L.R."/>
            <person name="Margolis J."/>
            <person name="Morgan M."/>
            <person name="Nazareth L.V."/>
            <person name="Nguyen N."/>
            <person name="Okwuonu G."/>
            <person name="Parker D."/>
            <person name="Richards S."/>
            <person name="Ruiz S.J."/>
            <person name="Santibanez J."/>
            <person name="Savard J."/>
            <person name="Scherer S.E."/>
            <person name="Schneider B."/>
            <person name="Sodergren E."/>
            <person name="Tautz D."/>
            <person name="Vattahil S."/>
            <person name="Villasana D."/>
            <person name="White C.S."/>
            <person name="Wright R."/>
            <person name="Park Y."/>
            <person name="Beeman R.W."/>
            <person name="Lord J."/>
            <person name="Oppert B."/>
            <person name="Lorenzen M."/>
            <person name="Brown S."/>
            <person name="Wang L."/>
            <person name="Savard J."/>
            <person name="Tautz D."/>
            <person name="Richards S."/>
            <person name="Weinstock G."/>
            <person name="Gibbs R.A."/>
            <person name="Liu Y."/>
            <person name="Worley K."/>
            <person name="Weinstock G."/>
            <person name="Elsik C.G."/>
            <person name="Reese J.T."/>
            <person name="Elhaik E."/>
            <person name="Landan G."/>
            <person name="Graur D."/>
            <person name="Arensburger P."/>
            <person name="Atkinson P."/>
            <person name="Beeman R.W."/>
            <person name="Beidler J."/>
            <person name="Brown S.J."/>
            <person name="Demuth J.P."/>
            <person name="Drury D.W."/>
            <person name="Du Y.Z."/>
            <person name="Fujiwara H."/>
            <person name="Lorenzen M."/>
            <person name="Maselli V."/>
            <person name="Osanai M."/>
            <person name="Park Y."/>
            <person name="Robertson H.M."/>
            <person name="Tu Z."/>
            <person name="Wang J.J."/>
            <person name="Wang S."/>
            <person name="Richards S."/>
            <person name="Song H."/>
            <person name="Zhang L."/>
            <person name="Sodergren E."/>
            <person name="Werner D."/>
            <person name="Stanke M."/>
            <person name="Morgenstern B."/>
            <person name="Solovyev V."/>
            <person name="Kosarev P."/>
            <person name="Brown G."/>
            <person name="Chen H.C."/>
            <person name="Ermolaeva O."/>
            <person name="Hlavina W."/>
            <person name="Kapustin Y."/>
            <person name="Kiryutin B."/>
            <person name="Kitts P."/>
            <person name="Maglott D."/>
            <person name="Pruitt K."/>
            <person name="Sapojnikov V."/>
            <person name="Souvorov A."/>
            <person name="Mackey A.J."/>
            <person name="Waterhouse R.M."/>
            <person name="Wyder S."/>
            <person name="Zdobnov E.M."/>
            <person name="Zdobnov E.M."/>
            <person name="Wyder S."/>
            <person name="Kriventseva E.V."/>
            <person name="Kadowaki T."/>
            <person name="Bork P."/>
            <person name="Aranda M."/>
            <person name="Bao R."/>
            <person name="Beermann A."/>
            <person name="Berns N."/>
            <person name="Bolognesi R."/>
            <person name="Bonneton F."/>
            <person name="Bopp D."/>
            <person name="Brown S.J."/>
            <person name="Bucher G."/>
            <person name="Butts T."/>
            <person name="Chaumot A."/>
            <person name="Denell R.E."/>
            <person name="Ferrier D.E."/>
            <person name="Friedrich M."/>
            <person name="Gordon C.M."/>
            <person name="Jindra M."/>
            <person name="Klingler M."/>
            <person name="Lan Q."/>
            <person name="Lattorff H.M."/>
            <person name="Laudet V."/>
            <person name="von Levetsow C."/>
            <person name="Liu Z."/>
            <person name="Lutz R."/>
            <person name="Lynch J.A."/>
            <person name="da Fonseca R.N."/>
            <person name="Posnien N."/>
            <person name="Reuter R."/>
            <person name="Roth S."/>
            <person name="Savard J."/>
            <person name="Schinko J.B."/>
            <person name="Schmitt C."/>
            <person name="Schoppmeier M."/>
            <person name="Schroder R."/>
            <person name="Shippy T.D."/>
            <person name="Simonnet F."/>
            <person name="Marques-Souza H."/>
            <person name="Tautz D."/>
            <person name="Tomoyasu Y."/>
            <person name="Trauner J."/>
            <person name="Van der Zee M."/>
            <person name="Vervoort M."/>
            <person name="Wittkopp N."/>
            <person name="Wimmer E.A."/>
            <person name="Yang X."/>
            <person name="Jones A.K."/>
            <person name="Sattelle D.B."/>
            <person name="Ebert P.R."/>
            <person name="Nelson D."/>
            <person name="Scott J.G."/>
            <person name="Beeman R.W."/>
            <person name="Muthukrishnan S."/>
            <person name="Kramer K.J."/>
            <person name="Arakane Y."/>
            <person name="Beeman R.W."/>
            <person name="Zhu Q."/>
            <person name="Hogenkamp D."/>
            <person name="Dixit R."/>
            <person name="Oppert B."/>
            <person name="Jiang H."/>
            <person name="Zou Z."/>
            <person name="Marshall J."/>
            <person name="Elpidina E."/>
            <person name="Vinokurov K."/>
            <person name="Oppert C."/>
            <person name="Zou Z."/>
            <person name="Evans J."/>
            <person name="Lu Z."/>
            <person name="Zhao P."/>
            <person name="Sumathipala N."/>
            <person name="Altincicek B."/>
            <person name="Vilcinskas A."/>
            <person name="Williams M."/>
            <person name="Hultmark D."/>
            <person name="Hetru C."/>
            <person name="Jiang H."/>
            <person name="Grimmelikhuijzen C.J."/>
            <person name="Hauser F."/>
            <person name="Cazzamali G."/>
            <person name="Williamson M."/>
            <person name="Park Y."/>
            <person name="Li B."/>
            <person name="Tanaka Y."/>
            <person name="Predel R."/>
            <person name="Neupert S."/>
            <person name="Schachtner J."/>
            <person name="Verleyen P."/>
            <person name="Raible F."/>
            <person name="Bork P."/>
            <person name="Friedrich M."/>
            <person name="Walden K.K."/>
            <person name="Robertson H.M."/>
            <person name="Angeli S."/>
            <person name="Foret S."/>
            <person name="Bucher G."/>
            <person name="Schuetz S."/>
            <person name="Maleszka R."/>
            <person name="Wimmer E.A."/>
            <person name="Beeman R.W."/>
            <person name="Lorenzen M."/>
            <person name="Tomoyasu Y."/>
            <person name="Miller S.C."/>
            <person name="Grossmann D."/>
            <person name="Bucher G."/>
        </authorList>
    </citation>
    <scope>NUCLEOTIDE SEQUENCE [LARGE SCALE GENOMIC DNA]</scope>
    <source>
        <strain evidence="4 5">Georgia GA2</strain>
    </source>
</reference>
<feature type="domain" description="V-SNARE coiled-coil homology" evidence="3">
    <location>
        <begin position="12"/>
        <end position="72"/>
    </location>
</feature>
<dbReference type="Proteomes" id="UP000007266">
    <property type="component" value="Unassembled WGS sequence"/>
</dbReference>
<accession>D7GXJ6</accession>
<dbReference type="KEGG" id="tca:100141530"/>
<organism evidence="4 5">
    <name type="scientific">Tribolium castaneum</name>
    <name type="common">Red flour beetle</name>
    <dbReference type="NCBI Taxonomy" id="7070"/>
    <lineage>
        <taxon>Eukaryota</taxon>
        <taxon>Metazoa</taxon>
        <taxon>Ecdysozoa</taxon>
        <taxon>Arthropoda</taxon>
        <taxon>Hexapoda</taxon>
        <taxon>Insecta</taxon>
        <taxon>Pterygota</taxon>
        <taxon>Neoptera</taxon>
        <taxon>Endopterygota</taxon>
        <taxon>Coleoptera</taxon>
        <taxon>Polyphaga</taxon>
        <taxon>Cucujiformia</taxon>
        <taxon>Tenebrionidae</taxon>
        <taxon>Tenebrionidae incertae sedis</taxon>
        <taxon>Tribolium</taxon>
    </lineage>
</organism>
<dbReference type="PhylomeDB" id="D7GXJ6"/>
<dbReference type="InterPro" id="IPR001388">
    <property type="entry name" value="Synaptobrevin-like"/>
</dbReference>
<feature type="transmembrane region" description="Helical" evidence="2">
    <location>
        <begin position="76"/>
        <end position="99"/>
    </location>
</feature>
<dbReference type="OrthoDB" id="190375at2759"/>
<evidence type="ECO:0000313" key="5">
    <source>
        <dbReference type="Proteomes" id="UP000007266"/>
    </source>
</evidence>
<dbReference type="InParanoid" id="D7GXJ6"/>
<dbReference type="GO" id="GO:0005484">
    <property type="term" value="F:SNAP receptor activity"/>
    <property type="evidence" value="ECO:0000318"/>
    <property type="project" value="GO_Central"/>
</dbReference>
<proteinExistence type="predicted"/>
<dbReference type="PROSITE" id="PS50892">
    <property type="entry name" value="V_SNARE"/>
    <property type="match status" value="1"/>
</dbReference>
<keyword evidence="2" id="KW-0472">Membrane</keyword>
<dbReference type="GO" id="GO:0005886">
    <property type="term" value="C:plasma membrane"/>
    <property type="evidence" value="ECO:0000318"/>
    <property type="project" value="GO_Central"/>
</dbReference>